<organism evidence="3 4">
    <name type="scientific">Paralcaligenes ureilyticus</name>
    <dbReference type="NCBI Taxonomy" id="627131"/>
    <lineage>
        <taxon>Bacteria</taxon>
        <taxon>Pseudomonadati</taxon>
        <taxon>Pseudomonadota</taxon>
        <taxon>Betaproteobacteria</taxon>
        <taxon>Burkholderiales</taxon>
        <taxon>Alcaligenaceae</taxon>
        <taxon>Paralcaligenes</taxon>
    </lineage>
</organism>
<evidence type="ECO:0000313" key="3">
    <source>
        <dbReference type="EMBL" id="TCT07148.1"/>
    </source>
</evidence>
<protein>
    <submittedName>
        <fullName evidence="3">Ring-1,2-phenylacetyl-CoA epoxidase subunit PaaD</fullName>
    </submittedName>
</protein>
<reference evidence="3 4" key="1">
    <citation type="submission" date="2019-03" db="EMBL/GenBank/DDBJ databases">
        <title>Genomic Encyclopedia of Type Strains, Phase IV (KMG-IV): sequencing the most valuable type-strain genomes for metagenomic binning, comparative biology and taxonomic classification.</title>
        <authorList>
            <person name="Goeker M."/>
        </authorList>
    </citation>
    <scope>NUCLEOTIDE SEQUENCE [LARGE SCALE GENOMIC DNA]</scope>
    <source>
        <strain evidence="3 4">DSM 24591</strain>
    </source>
</reference>
<dbReference type="InterPro" id="IPR034904">
    <property type="entry name" value="FSCA_dom_sf"/>
</dbReference>
<proteinExistence type="predicted"/>
<dbReference type="InterPro" id="IPR011883">
    <property type="entry name" value="PaaD-like"/>
</dbReference>
<keyword evidence="4" id="KW-1185">Reference proteome</keyword>
<dbReference type="InterPro" id="IPR052339">
    <property type="entry name" value="Fe-S_Maturation_MIP18"/>
</dbReference>
<dbReference type="Proteomes" id="UP000295525">
    <property type="component" value="Unassembled WGS sequence"/>
</dbReference>
<dbReference type="InterPro" id="IPR056572">
    <property type="entry name" value="Zn_ribbon_PaaD"/>
</dbReference>
<name>A0A4V2UYF5_9BURK</name>
<dbReference type="PANTHER" id="PTHR42831">
    <property type="entry name" value="FE-S PROTEIN MATURATION AUXILIARY FACTOR YITW"/>
    <property type="match status" value="1"/>
</dbReference>
<dbReference type="SUPFAM" id="SSF117916">
    <property type="entry name" value="Fe-S cluster assembly (FSCA) domain-like"/>
    <property type="match status" value="1"/>
</dbReference>
<gene>
    <name evidence="3" type="ORF">EDC26_107205</name>
</gene>
<dbReference type="AlphaFoldDB" id="A0A4V2UYF5"/>
<evidence type="ECO:0000259" key="2">
    <source>
        <dbReference type="Pfam" id="PF23451"/>
    </source>
</evidence>
<dbReference type="EMBL" id="SMAJ01000007">
    <property type="protein sequence ID" value="TCT07148.1"/>
    <property type="molecule type" value="Genomic_DNA"/>
</dbReference>
<dbReference type="Pfam" id="PF01883">
    <property type="entry name" value="FeS_assembly_P"/>
    <property type="match status" value="1"/>
</dbReference>
<dbReference type="InterPro" id="IPR002744">
    <property type="entry name" value="MIP18-like"/>
</dbReference>
<dbReference type="Pfam" id="PF23451">
    <property type="entry name" value="Zn_ribbon_PaaD"/>
    <property type="match status" value="1"/>
</dbReference>
<comment type="caution">
    <text evidence="3">The sequence shown here is derived from an EMBL/GenBank/DDBJ whole genome shotgun (WGS) entry which is preliminary data.</text>
</comment>
<evidence type="ECO:0000259" key="1">
    <source>
        <dbReference type="Pfam" id="PF01883"/>
    </source>
</evidence>
<sequence>MSAELVADSVSVQQVMQWLALVPDPEIPVLSVVDLGLVRDVSWDGATCVVTITPTYSGCPAMQEISADILNTLAQKGMASVRIQTRLSPAWTTDWLTPAGRAALKGYGIAPPKEKAIDISGLARGVHRPSVECPHCGSEATRLVSQFGSTSCKALYRCSHCGEPFDYFKAH</sequence>
<accession>A0A4V2UYF5</accession>
<dbReference type="NCBIfam" id="TIGR02159">
    <property type="entry name" value="PA_CoA_Oxy4"/>
    <property type="match status" value="1"/>
</dbReference>
<dbReference type="PANTHER" id="PTHR42831:SF3">
    <property type="entry name" value="1,2-PHENYLACETYL-COA EPOXIDASE, SUBUNIT D-RELATED"/>
    <property type="match status" value="1"/>
</dbReference>
<feature type="domain" description="MIP18 family-like" evidence="1">
    <location>
        <begin position="13"/>
        <end position="74"/>
    </location>
</feature>
<dbReference type="Gene3D" id="3.30.300.130">
    <property type="entry name" value="Fe-S cluster assembly (FSCA)"/>
    <property type="match status" value="1"/>
</dbReference>
<feature type="domain" description="PaaD zinc beta ribbon" evidence="2">
    <location>
        <begin position="127"/>
        <end position="169"/>
    </location>
</feature>
<evidence type="ECO:0000313" key="4">
    <source>
        <dbReference type="Proteomes" id="UP000295525"/>
    </source>
</evidence>